<feature type="transmembrane region" description="Helical" evidence="1">
    <location>
        <begin position="326"/>
        <end position="354"/>
    </location>
</feature>
<dbReference type="KEGG" id="mgj:MGM1_2320"/>
<feature type="transmembrane region" description="Helical" evidence="1">
    <location>
        <begin position="199"/>
        <end position="222"/>
    </location>
</feature>
<gene>
    <name evidence="2" type="ORF">MGM1_2320</name>
</gene>
<feature type="transmembrane region" description="Helical" evidence="1">
    <location>
        <begin position="242"/>
        <end position="264"/>
    </location>
</feature>
<dbReference type="EMBL" id="CP007711">
    <property type="protein sequence ID" value="AIV03608.1"/>
    <property type="molecule type" value="Genomic_DNA"/>
</dbReference>
<keyword evidence="1" id="KW-0812">Transmembrane</keyword>
<dbReference type="STRING" id="1318617.MGM1_2320"/>
<dbReference type="Proteomes" id="UP000030066">
    <property type="component" value="Chromosome"/>
</dbReference>
<feature type="transmembrane region" description="Helical" evidence="1">
    <location>
        <begin position="285"/>
        <end position="306"/>
    </location>
</feature>
<reference evidence="2 3" key="1">
    <citation type="journal article" date="2014" name="PLoS ONE">
        <title>An emerging Mycoplasma associated with trichomoniasis, vaginal infection and disease.</title>
        <authorList>
            <consortium name="Vaginal Microbiome Consortium"/>
            <person name="Fettweis J.M."/>
            <person name="Serrano M.G."/>
            <person name="Huang B."/>
            <person name="Brooks J.P."/>
            <person name="Glascock A.L."/>
            <person name="Sheth N.U."/>
            <person name="Strauss J.F.III."/>
            <person name="Jefferson K.K."/>
            <person name="Buck G.A."/>
        </authorList>
    </citation>
    <scope>NUCLEOTIDE SEQUENCE [LARGE SCALE GENOMIC DNA]</scope>
    <source>
        <strain evidence="2 3">VCU_M1</strain>
    </source>
</reference>
<keyword evidence="3" id="KW-1185">Reference proteome</keyword>
<organism evidence="2 3">
    <name type="scientific">Candidatus Malacoplasma girerdii</name>
    <dbReference type="NCBI Taxonomy" id="1318617"/>
    <lineage>
        <taxon>Bacteria</taxon>
        <taxon>Bacillati</taxon>
        <taxon>Mycoplasmatota</taxon>
        <taxon>Mycoplasmoidales</taxon>
        <taxon>Mycoplasmoidaceae</taxon>
        <taxon>Malacoplasma</taxon>
    </lineage>
</organism>
<proteinExistence type="predicted"/>
<evidence type="ECO:0000313" key="3">
    <source>
        <dbReference type="Proteomes" id="UP000030066"/>
    </source>
</evidence>
<dbReference type="HOGENOM" id="CLU_717055_0_0_14"/>
<dbReference type="AlphaFoldDB" id="A0A097SSN8"/>
<sequence>MPKISPLKQSSKGLEENLIFLLDLPYSISYLKSNRDYQNLMLNEIYAYETLIKKTKTSKHHLKSIVDKFNSVSLTKYESKGTKTFKTNDELIDFAAYLKIYVKNILKIDLDTCKNNSNSIKEVQTVEPIQQNVGQMNEQLMGMNFNEMFNNQSSPNSPTITILNPEIQRQAHKNLQERIIKEDIYIFNSKPKHIPLSKLIYTISVVCYALMLIAYGIVLLLLNGKGTGFNDTEGNPIIFYTNFKAILAIVLAFVFFNMGAWMYIKDWINVRKYRKTLIQNTKYGIITWYVGVTVVFALMYCIYLLWPQGGIGATIFEYLKVANEKTYANILALEIIVSFGLFLTLSITVFGIILSTTAPKINLAKLQGLMIEEMNKITSNNPVNN</sequence>
<protein>
    <submittedName>
        <fullName evidence="2">Uncharacterized protein</fullName>
    </submittedName>
</protein>
<keyword evidence="1" id="KW-1133">Transmembrane helix</keyword>
<name>A0A097SSN8_9BACT</name>
<evidence type="ECO:0000256" key="1">
    <source>
        <dbReference type="SAM" id="Phobius"/>
    </source>
</evidence>
<evidence type="ECO:0000313" key="2">
    <source>
        <dbReference type="EMBL" id="AIV03608.1"/>
    </source>
</evidence>
<keyword evidence="1" id="KW-0472">Membrane</keyword>
<accession>A0A097SSN8</accession>